<dbReference type="AlphaFoldDB" id="A0AAW0RWJ8"/>
<evidence type="ECO:0000256" key="1">
    <source>
        <dbReference type="SAM" id="SignalP"/>
    </source>
</evidence>
<feature type="signal peptide" evidence="1">
    <location>
        <begin position="1"/>
        <end position="16"/>
    </location>
</feature>
<sequence length="148" mass="15949">MKTSALILTLASSAYAWIYPNCEHDDCYRNLVDPLHIGKAPAFCIGWMSGTTTSTGAIPTQYRNCLGVALLSACSYITYTATRTDGTTETEASPPPLVTTLFKPETATFIPPSTSTISSETKECTIEIETSTPPAKTSTLLFFTAYGR</sequence>
<organism evidence="2 3">
    <name type="scientific">Beauveria asiatica</name>
    <dbReference type="NCBI Taxonomy" id="1069075"/>
    <lineage>
        <taxon>Eukaryota</taxon>
        <taxon>Fungi</taxon>
        <taxon>Dikarya</taxon>
        <taxon>Ascomycota</taxon>
        <taxon>Pezizomycotina</taxon>
        <taxon>Sordariomycetes</taxon>
        <taxon>Hypocreomycetidae</taxon>
        <taxon>Hypocreales</taxon>
        <taxon>Cordycipitaceae</taxon>
        <taxon>Beauveria</taxon>
    </lineage>
</organism>
<protein>
    <submittedName>
        <fullName evidence="2">Uncharacterized protein</fullName>
    </submittedName>
</protein>
<keyword evidence="1" id="KW-0732">Signal</keyword>
<evidence type="ECO:0000313" key="3">
    <source>
        <dbReference type="Proteomes" id="UP001397290"/>
    </source>
</evidence>
<feature type="chain" id="PRO_5043878115" evidence="1">
    <location>
        <begin position="17"/>
        <end position="148"/>
    </location>
</feature>
<dbReference type="Proteomes" id="UP001397290">
    <property type="component" value="Unassembled WGS sequence"/>
</dbReference>
<keyword evidence="3" id="KW-1185">Reference proteome</keyword>
<name>A0AAW0RWJ8_9HYPO</name>
<reference evidence="2 3" key="1">
    <citation type="submission" date="2020-02" db="EMBL/GenBank/DDBJ databases">
        <title>Comparative genomics of the hypocrealean fungal genus Beauvera.</title>
        <authorList>
            <person name="Showalter D.N."/>
            <person name="Bushley K.E."/>
            <person name="Rehner S.A."/>
        </authorList>
    </citation>
    <scope>NUCLEOTIDE SEQUENCE [LARGE SCALE GENOMIC DNA]</scope>
    <source>
        <strain evidence="2 3">ARSEF4384</strain>
    </source>
</reference>
<evidence type="ECO:0000313" key="2">
    <source>
        <dbReference type="EMBL" id="KAK8146254.1"/>
    </source>
</evidence>
<comment type="caution">
    <text evidence="2">The sequence shown here is derived from an EMBL/GenBank/DDBJ whole genome shotgun (WGS) entry which is preliminary data.</text>
</comment>
<dbReference type="EMBL" id="JAAHCF010000222">
    <property type="protein sequence ID" value="KAK8146254.1"/>
    <property type="molecule type" value="Genomic_DNA"/>
</dbReference>
<gene>
    <name evidence="2" type="ORF">G3M48_003380</name>
</gene>
<proteinExistence type="predicted"/>
<accession>A0AAW0RWJ8</accession>